<feature type="region of interest" description="Disordered" evidence="5">
    <location>
        <begin position="406"/>
        <end position="427"/>
    </location>
</feature>
<dbReference type="OrthoDB" id="514823at2759"/>
<feature type="compositionally biased region" description="Polar residues" evidence="5">
    <location>
        <begin position="176"/>
        <end position="194"/>
    </location>
</feature>
<dbReference type="FunFam" id="3.90.1030.20:FF:000002">
    <property type="entry name" value="DNA polymerase delta subunit"/>
    <property type="match status" value="1"/>
</dbReference>
<evidence type="ECO:0000313" key="7">
    <source>
        <dbReference type="Proteomes" id="UP000631114"/>
    </source>
</evidence>
<dbReference type="GO" id="GO:0006297">
    <property type="term" value="P:nucleotide-excision repair, DNA gap filling"/>
    <property type="evidence" value="ECO:0007669"/>
    <property type="project" value="TreeGrafter"/>
</dbReference>
<evidence type="ECO:0000256" key="2">
    <source>
        <dbReference type="ARBA" id="ARBA00017589"/>
    </source>
</evidence>
<protein>
    <recommendedName>
        <fullName evidence="2">DNA polymerase delta subunit 3</fullName>
    </recommendedName>
</protein>
<comment type="subcellular location">
    <subcellularLocation>
        <location evidence="1">Nucleus</location>
    </subcellularLocation>
</comment>
<feature type="compositionally biased region" description="Basic and acidic residues" evidence="5">
    <location>
        <begin position="459"/>
        <end position="470"/>
    </location>
</feature>
<dbReference type="GO" id="GO:0003887">
    <property type="term" value="F:DNA-directed DNA polymerase activity"/>
    <property type="evidence" value="ECO:0007669"/>
    <property type="project" value="TreeGrafter"/>
</dbReference>
<dbReference type="AlphaFoldDB" id="A0A835H032"/>
<dbReference type="GO" id="GO:0006271">
    <property type="term" value="P:DNA strand elongation involved in DNA replication"/>
    <property type="evidence" value="ECO:0007669"/>
    <property type="project" value="TreeGrafter"/>
</dbReference>
<dbReference type="EMBL" id="JADFTS010000009">
    <property type="protein sequence ID" value="KAF9590810.1"/>
    <property type="molecule type" value="Genomic_DNA"/>
</dbReference>
<comment type="caution">
    <text evidence="6">The sequence shown here is derived from an EMBL/GenBank/DDBJ whole genome shotgun (WGS) entry which is preliminary data.</text>
</comment>
<feature type="region of interest" description="Disordered" evidence="5">
    <location>
        <begin position="455"/>
        <end position="525"/>
    </location>
</feature>
<dbReference type="GO" id="GO:1904161">
    <property type="term" value="P:DNA synthesis involved in UV-damage excision repair"/>
    <property type="evidence" value="ECO:0007669"/>
    <property type="project" value="TreeGrafter"/>
</dbReference>
<proteinExistence type="predicted"/>
<dbReference type="GO" id="GO:0043625">
    <property type="term" value="C:delta DNA polymerase complex"/>
    <property type="evidence" value="ECO:0007669"/>
    <property type="project" value="InterPro"/>
</dbReference>
<dbReference type="InterPro" id="IPR019038">
    <property type="entry name" value="POLD3"/>
</dbReference>
<evidence type="ECO:0000313" key="6">
    <source>
        <dbReference type="EMBL" id="KAF9590810.1"/>
    </source>
</evidence>
<evidence type="ECO:0000256" key="4">
    <source>
        <dbReference type="ARBA" id="ARBA00023242"/>
    </source>
</evidence>
<evidence type="ECO:0000256" key="3">
    <source>
        <dbReference type="ARBA" id="ARBA00022705"/>
    </source>
</evidence>
<dbReference type="InterPro" id="IPR041913">
    <property type="entry name" value="POLD3_sf"/>
</dbReference>
<dbReference type="Pfam" id="PF09507">
    <property type="entry name" value="CDC27"/>
    <property type="match status" value="1"/>
</dbReference>
<keyword evidence="4" id="KW-0539">Nucleus</keyword>
<name>A0A835H032_9MAGN</name>
<dbReference type="PANTHER" id="PTHR17598">
    <property type="entry name" value="DNA POLYMERASE DELTA SUBUNIT 3"/>
    <property type="match status" value="1"/>
</dbReference>
<keyword evidence="3" id="KW-0235">DNA replication</keyword>
<evidence type="ECO:0000256" key="5">
    <source>
        <dbReference type="SAM" id="MobiDB-lite"/>
    </source>
</evidence>
<keyword evidence="7" id="KW-1185">Reference proteome</keyword>
<sequence>MAEIGTLNILGEIQYLVSDQLQVVSYKWLSRNFSVSSNEAKRILMEFVEQNGSGLEIVYTVSGWLKDSDPVYHVRLVSGVKLAEVKKKFEGNCSIQVYSVQPCIPKDPAALWNSEFVQAEELFNQPSTIDNCLRDNRFCGVSNSFVIRNVSGTSAGVPPVQSKIGGITASCRSSSAVQTPTVPQQKAKVQQSSPKIGHSPVVATPVIKSESTASGSNAQAHTNNGKVAALPATKKKPQSEKSSSGAGGSLANMWGRASVKSKPTCLPETSKTVTDSTGNLPTAEAQICASEAIDTVSSDDDDVQCVNHKRVSNGKSNRNRRVVFDFSDEDDFEDAVCLASADPPKEQSNQNSESNTKTLLVGKNNSNVEMQSVDQSNIKQETTAEREITLPSKEDEVIAVKNKTTEKPVKTPDPKVVACPKDQPTEDVCHSTKRRRVLKTRIDERGREVTEVGWEAEELQDKNSDKKDAVTETTNNRPSEAKKSPALASNAPSIPVGKAGAKKSGKGRGVKDAKQGNIMSFFKKV</sequence>
<accession>A0A835H032</accession>
<organism evidence="6 7">
    <name type="scientific">Coptis chinensis</name>
    <dbReference type="NCBI Taxonomy" id="261450"/>
    <lineage>
        <taxon>Eukaryota</taxon>
        <taxon>Viridiplantae</taxon>
        <taxon>Streptophyta</taxon>
        <taxon>Embryophyta</taxon>
        <taxon>Tracheophyta</taxon>
        <taxon>Spermatophyta</taxon>
        <taxon>Magnoliopsida</taxon>
        <taxon>Ranunculales</taxon>
        <taxon>Ranunculaceae</taxon>
        <taxon>Coptidoideae</taxon>
        <taxon>Coptis</taxon>
    </lineage>
</organism>
<dbReference type="Proteomes" id="UP000631114">
    <property type="component" value="Unassembled WGS sequence"/>
</dbReference>
<evidence type="ECO:0000256" key="1">
    <source>
        <dbReference type="ARBA" id="ARBA00004123"/>
    </source>
</evidence>
<reference evidence="6 7" key="1">
    <citation type="submission" date="2020-10" db="EMBL/GenBank/DDBJ databases">
        <title>The Coptis chinensis genome and diversification of protoberbering-type alkaloids.</title>
        <authorList>
            <person name="Wang B."/>
            <person name="Shu S."/>
            <person name="Song C."/>
            <person name="Liu Y."/>
        </authorList>
    </citation>
    <scope>NUCLEOTIDE SEQUENCE [LARGE SCALE GENOMIC DNA]</scope>
    <source>
        <strain evidence="6">HL-2020</strain>
        <tissue evidence="6">Leaf</tissue>
    </source>
</reference>
<feature type="region of interest" description="Disordered" evidence="5">
    <location>
        <begin position="176"/>
        <end position="254"/>
    </location>
</feature>
<feature type="compositionally biased region" description="Polar residues" evidence="5">
    <location>
        <begin position="209"/>
        <end position="225"/>
    </location>
</feature>
<dbReference type="Gene3D" id="3.90.1030.20">
    <property type="entry name" value="DNA polymerase delta, p66 (Cdc27) subunit, wHTH domain"/>
    <property type="match status" value="1"/>
</dbReference>
<gene>
    <name evidence="6" type="ORF">IFM89_038402</name>
</gene>
<dbReference type="PANTHER" id="PTHR17598:SF13">
    <property type="entry name" value="DNA POLYMERASE DELTA SUBUNIT 3"/>
    <property type="match status" value="1"/>
</dbReference>